<comment type="caution">
    <text evidence="2">The sequence shown here is derived from an EMBL/GenBank/DDBJ whole genome shotgun (WGS) entry which is preliminary data.</text>
</comment>
<feature type="transmembrane region" description="Helical" evidence="1">
    <location>
        <begin position="73"/>
        <end position="96"/>
    </location>
</feature>
<feature type="transmembrane region" description="Helical" evidence="1">
    <location>
        <begin position="6"/>
        <end position="27"/>
    </location>
</feature>
<dbReference type="EMBL" id="RHHT01000025">
    <property type="protein sequence ID" value="RNB78369.1"/>
    <property type="molecule type" value="Genomic_DNA"/>
</dbReference>
<dbReference type="Proteomes" id="UP000281915">
    <property type="component" value="Unassembled WGS sequence"/>
</dbReference>
<feature type="transmembrane region" description="Helical" evidence="1">
    <location>
        <begin position="135"/>
        <end position="154"/>
    </location>
</feature>
<dbReference type="RefSeq" id="WP_122913421.1">
    <property type="nucleotide sequence ID" value="NZ_RHHT01000025.1"/>
</dbReference>
<organism evidence="2 3">
    <name type="scientific">Brevibacillus panacihumi</name>
    <dbReference type="NCBI Taxonomy" id="497735"/>
    <lineage>
        <taxon>Bacteria</taxon>
        <taxon>Bacillati</taxon>
        <taxon>Bacillota</taxon>
        <taxon>Bacilli</taxon>
        <taxon>Bacillales</taxon>
        <taxon>Paenibacillaceae</taxon>
        <taxon>Brevibacillus</taxon>
    </lineage>
</organism>
<keyword evidence="1" id="KW-0472">Membrane</keyword>
<name>A0A3M8CS53_9BACL</name>
<sequence length="230" mass="25813">MFLFSFFKIVHIIAGFAALLVFWIPVVTKKGGKTHNRVGWVYVVSMGVVALSALYMGVWRIGFDPDRTADSTAFAWFLIFISLLSSASAWHGIRVLRFKKRVAAHRQLADLFVSALLLISGVAISAYGFLIDFPLLSYFPFIGIFLGATQLAYWLRPPNRRMHWWFEHLGGMLGCCIATVTAFTLFGAPRLLEVDSVSIVVWFMPSIILVPVIIGFSVYYRKKFSASKSA</sequence>
<feature type="transmembrane region" description="Helical" evidence="1">
    <location>
        <begin position="199"/>
        <end position="220"/>
    </location>
</feature>
<protein>
    <submittedName>
        <fullName evidence="2">DUF2306 domain-containing protein</fullName>
    </submittedName>
</protein>
<keyword evidence="1" id="KW-0812">Transmembrane</keyword>
<reference evidence="2 3" key="1">
    <citation type="submission" date="2018-10" db="EMBL/GenBank/DDBJ databases">
        <title>Phylogenomics of Brevibacillus.</title>
        <authorList>
            <person name="Dunlap C."/>
        </authorList>
    </citation>
    <scope>NUCLEOTIDE SEQUENCE [LARGE SCALE GENOMIC DNA]</scope>
    <source>
        <strain evidence="2 3">JCM 15085</strain>
    </source>
</reference>
<proteinExistence type="predicted"/>
<evidence type="ECO:0000313" key="3">
    <source>
        <dbReference type="Proteomes" id="UP000281915"/>
    </source>
</evidence>
<evidence type="ECO:0000313" key="2">
    <source>
        <dbReference type="EMBL" id="RNB78369.1"/>
    </source>
</evidence>
<feature type="transmembrane region" description="Helical" evidence="1">
    <location>
        <begin position="166"/>
        <end position="187"/>
    </location>
</feature>
<feature type="transmembrane region" description="Helical" evidence="1">
    <location>
        <begin position="39"/>
        <end position="61"/>
    </location>
</feature>
<accession>A0A3M8CS53</accession>
<dbReference type="AlphaFoldDB" id="A0A3M8CS53"/>
<keyword evidence="1" id="KW-1133">Transmembrane helix</keyword>
<feature type="transmembrane region" description="Helical" evidence="1">
    <location>
        <begin position="108"/>
        <end position="129"/>
    </location>
</feature>
<gene>
    <name evidence="2" type="ORF">EDM58_11215</name>
</gene>
<evidence type="ECO:0000256" key="1">
    <source>
        <dbReference type="SAM" id="Phobius"/>
    </source>
</evidence>